<sequence>MSSLLDFIYYQENLLGPLILNRFFSKSKILSWIRCPNIFFYSKTNKQQQCHGFASISFTFFCKE</sequence>
<organism evidence="1">
    <name type="scientific">Siphoviridae sp. ctBAZ2</name>
    <dbReference type="NCBI Taxonomy" id="2827801"/>
    <lineage>
        <taxon>Viruses</taxon>
        <taxon>Duplodnaviria</taxon>
        <taxon>Heunggongvirae</taxon>
        <taxon>Uroviricota</taxon>
        <taxon>Caudoviricetes</taxon>
    </lineage>
</organism>
<dbReference type="EMBL" id="BK032547">
    <property type="protein sequence ID" value="DAF46954.1"/>
    <property type="molecule type" value="Genomic_DNA"/>
</dbReference>
<accession>A0A8S5S8C3</accession>
<name>A0A8S5S8C3_9CAUD</name>
<proteinExistence type="predicted"/>
<evidence type="ECO:0000313" key="1">
    <source>
        <dbReference type="EMBL" id="DAF46954.1"/>
    </source>
</evidence>
<reference evidence="1" key="1">
    <citation type="journal article" date="2021" name="Proc. Natl. Acad. Sci. U.S.A.">
        <title>A Catalog of Tens of Thousands of Viruses from Human Metagenomes Reveals Hidden Associations with Chronic Diseases.</title>
        <authorList>
            <person name="Tisza M.J."/>
            <person name="Buck C.B."/>
        </authorList>
    </citation>
    <scope>NUCLEOTIDE SEQUENCE</scope>
    <source>
        <strain evidence="1">CtBAZ2</strain>
    </source>
</reference>
<protein>
    <submittedName>
        <fullName evidence="1">Uncharacterized protein</fullName>
    </submittedName>
</protein>